<feature type="coiled-coil region" evidence="1">
    <location>
        <begin position="173"/>
        <end position="221"/>
    </location>
</feature>
<keyword evidence="3" id="KW-0732">Signal</keyword>
<feature type="chain" id="PRO_5005285270" description="Atg28p" evidence="3">
    <location>
        <begin position="21"/>
        <end position="470"/>
    </location>
</feature>
<accession>A0A0J6YEG8</accession>
<keyword evidence="1" id="KW-0175">Coiled coil</keyword>
<evidence type="ECO:0000313" key="4">
    <source>
        <dbReference type="EMBL" id="KMP07041.1"/>
    </source>
</evidence>
<dbReference type="STRING" id="404692.A0A0J6YEG8"/>
<evidence type="ECO:0000313" key="5">
    <source>
        <dbReference type="Proteomes" id="UP000054565"/>
    </source>
</evidence>
<evidence type="ECO:0000256" key="2">
    <source>
        <dbReference type="SAM" id="MobiDB-lite"/>
    </source>
</evidence>
<evidence type="ECO:0008006" key="6">
    <source>
        <dbReference type="Google" id="ProtNLM"/>
    </source>
</evidence>
<name>A0A0J6YEG8_COCIT</name>
<feature type="compositionally biased region" description="Pro residues" evidence="2">
    <location>
        <begin position="423"/>
        <end position="433"/>
    </location>
</feature>
<dbReference type="OrthoDB" id="5342758at2759"/>
<proteinExistence type="predicted"/>
<feature type="compositionally biased region" description="Polar residues" evidence="2">
    <location>
        <begin position="439"/>
        <end position="448"/>
    </location>
</feature>
<organism evidence="4 5">
    <name type="scientific">Coccidioides immitis RMSCC 2394</name>
    <dbReference type="NCBI Taxonomy" id="404692"/>
    <lineage>
        <taxon>Eukaryota</taxon>
        <taxon>Fungi</taxon>
        <taxon>Dikarya</taxon>
        <taxon>Ascomycota</taxon>
        <taxon>Pezizomycotina</taxon>
        <taxon>Eurotiomycetes</taxon>
        <taxon>Eurotiomycetidae</taxon>
        <taxon>Onygenales</taxon>
        <taxon>Onygenaceae</taxon>
        <taxon>Coccidioides</taxon>
    </lineage>
</organism>
<dbReference type="AlphaFoldDB" id="A0A0J6YEG8"/>
<sequence length="470" mass="52642">MAMCASHNSWLKLLAVQVMATSPLDKSGKLLPVPLSASVHHSDPFIFIERQSRQLQNDLQALLDVQSAGLSAGLSASSNDHTSTTSSTSSTSRLASPKATMTIPVRQPPKKKISLRGARRGILKAMDGLLTLKEEERRVIGFELGCRREALREVDNFVSKQNGLEIALSQMQGDQETLRMDSLKNESRALQKEIMALENHLAEMKARHRQIFNEITQLQNSVDSKLSSYKESLALVHKDAQNYLRSPPVQPLLTMFPDTPTFYALHPKRRTLEMAKEHWQHESMELRKRRRKVDHEIGALKEGGKVWHEVISTISTFETSIRKKMSRISESRLETGDRSIQDCIVRDMNDVIGQLAANLQVAEEKSWNLLICSIGAELEAFRQGRSAFMEMFDYHDKEATDDQGGTAVGNVPEELLRVTESPSPTPQPEPPSNAPCSDVSDTVKSSPRCSPIRPSDDDEQDQVFLFSKVD</sequence>
<reference evidence="5" key="1">
    <citation type="journal article" date="2010" name="Genome Res.">
        <title>Population genomic sequencing of Coccidioides fungi reveals recent hybridization and transposon control.</title>
        <authorList>
            <person name="Neafsey D.E."/>
            <person name="Barker B.M."/>
            <person name="Sharpton T.J."/>
            <person name="Stajich J.E."/>
            <person name="Park D.J."/>
            <person name="Whiston E."/>
            <person name="Hung C.-Y."/>
            <person name="McMahan C."/>
            <person name="White J."/>
            <person name="Sykes S."/>
            <person name="Heiman D."/>
            <person name="Young S."/>
            <person name="Zeng Q."/>
            <person name="Abouelleil A."/>
            <person name="Aftuck L."/>
            <person name="Bessette D."/>
            <person name="Brown A."/>
            <person name="FitzGerald M."/>
            <person name="Lui A."/>
            <person name="Macdonald J.P."/>
            <person name="Priest M."/>
            <person name="Orbach M.J."/>
            <person name="Galgiani J.N."/>
            <person name="Kirkland T.N."/>
            <person name="Cole G.T."/>
            <person name="Birren B.W."/>
            <person name="Henn M.R."/>
            <person name="Taylor J.W."/>
            <person name="Rounsley S.D."/>
        </authorList>
    </citation>
    <scope>NUCLEOTIDE SEQUENCE [LARGE SCALE GENOMIC DNA]</scope>
    <source>
        <strain evidence="5">RMSCC 2394</strain>
    </source>
</reference>
<feature type="signal peptide" evidence="3">
    <location>
        <begin position="1"/>
        <end position="20"/>
    </location>
</feature>
<dbReference type="Proteomes" id="UP000054565">
    <property type="component" value="Unassembled WGS sequence"/>
</dbReference>
<feature type="compositionally biased region" description="Low complexity" evidence="2">
    <location>
        <begin position="74"/>
        <end position="92"/>
    </location>
</feature>
<dbReference type="EMBL" id="DS028096">
    <property type="protein sequence ID" value="KMP07041.1"/>
    <property type="molecule type" value="Genomic_DNA"/>
</dbReference>
<feature type="region of interest" description="Disordered" evidence="2">
    <location>
        <begin position="74"/>
        <end position="111"/>
    </location>
</feature>
<evidence type="ECO:0000256" key="1">
    <source>
        <dbReference type="SAM" id="Coils"/>
    </source>
</evidence>
<evidence type="ECO:0000256" key="3">
    <source>
        <dbReference type="SAM" id="SignalP"/>
    </source>
</evidence>
<protein>
    <recommendedName>
        <fullName evidence="6">Atg28p</fullName>
    </recommendedName>
</protein>
<feature type="region of interest" description="Disordered" evidence="2">
    <location>
        <begin position="417"/>
        <end position="470"/>
    </location>
</feature>
<gene>
    <name evidence="4" type="ORF">CIRG_06722</name>
</gene>